<dbReference type="EMBL" id="CAJVQC010033145">
    <property type="protein sequence ID" value="CAG8753155.1"/>
    <property type="molecule type" value="Genomic_DNA"/>
</dbReference>
<reference evidence="1" key="1">
    <citation type="submission" date="2021-06" db="EMBL/GenBank/DDBJ databases">
        <authorList>
            <person name="Kallberg Y."/>
            <person name="Tangrot J."/>
            <person name="Rosling A."/>
        </authorList>
    </citation>
    <scope>NUCLEOTIDE SEQUENCE</scope>
    <source>
        <strain evidence="1">MA461A</strain>
    </source>
</reference>
<feature type="non-terminal residue" evidence="1">
    <location>
        <position position="1"/>
    </location>
</feature>
<gene>
    <name evidence="1" type="ORF">RPERSI_LOCUS14404</name>
</gene>
<evidence type="ECO:0000313" key="2">
    <source>
        <dbReference type="Proteomes" id="UP000789920"/>
    </source>
</evidence>
<accession>A0ACA9QI33</accession>
<evidence type="ECO:0000313" key="1">
    <source>
        <dbReference type="EMBL" id="CAG8753155.1"/>
    </source>
</evidence>
<dbReference type="Proteomes" id="UP000789920">
    <property type="component" value="Unassembled WGS sequence"/>
</dbReference>
<protein>
    <submittedName>
        <fullName evidence="1">4813_t:CDS:1</fullName>
    </submittedName>
</protein>
<organism evidence="1 2">
    <name type="scientific">Racocetra persica</name>
    <dbReference type="NCBI Taxonomy" id="160502"/>
    <lineage>
        <taxon>Eukaryota</taxon>
        <taxon>Fungi</taxon>
        <taxon>Fungi incertae sedis</taxon>
        <taxon>Mucoromycota</taxon>
        <taxon>Glomeromycotina</taxon>
        <taxon>Glomeromycetes</taxon>
        <taxon>Diversisporales</taxon>
        <taxon>Gigasporaceae</taxon>
        <taxon>Racocetra</taxon>
    </lineage>
</organism>
<name>A0ACA9QI33_9GLOM</name>
<feature type="non-terminal residue" evidence="1">
    <location>
        <position position="55"/>
    </location>
</feature>
<proteinExistence type="predicted"/>
<keyword evidence="2" id="KW-1185">Reference proteome</keyword>
<sequence length="55" mass="6041">LLKRLTTVVESMNIETELFSGATNTMVTIADFGLLAMLSNMLVDIGLGKVFVHVW</sequence>
<comment type="caution">
    <text evidence="1">The sequence shown here is derived from an EMBL/GenBank/DDBJ whole genome shotgun (WGS) entry which is preliminary data.</text>
</comment>